<dbReference type="InterPro" id="IPR036937">
    <property type="entry name" value="Adhesion_dom_fimbrial_sf"/>
</dbReference>
<keyword evidence="4" id="KW-0281">Fimbrium</keyword>
<organism evidence="5 6">
    <name type="scientific">Providencia rustigianii DSM 4541</name>
    <dbReference type="NCBI Taxonomy" id="500637"/>
    <lineage>
        <taxon>Bacteria</taxon>
        <taxon>Pseudomonadati</taxon>
        <taxon>Pseudomonadota</taxon>
        <taxon>Gammaproteobacteria</taxon>
        <taxon>Enterobacterales</taxon>
        <taxon>Morganellaceae</taxon>
        <taxon>Providencia</taxon>
    </lineage>
</organism>
<name>D1P764_9GAMM</name>
<dbReference type="HOGENOM" id="CLU_127015_0_0_6"/>
<evidence type="ECO:0000256" key="3">
    <source>
        <dbReference type="ARBA" id="ARBA00022729"/>
    </source>
</evidence>
<dbReference type="PANTHER" id="PTHR33420:SF3">
    <property type="entry name" value="FIMBRIAL SUBUNIT ELFA"/>
    <property type="match status" value="1"/>
</dbReference>
<protein>
    <submittedName>
        <fullName evidence="5">Fimbrial protein</fullName>
    </submittedName>
</protein>
<dbReference type="Proteomes" id="UP000005512">
    <property type="component" value="Unassembled WGS sequence"/>
</dbReference>
<gene>
    <name evidence="5" type="ORF">PROVRUST_08084</name>
</gene>
<accession>D1P764</accession>
<dbReference type="PANTHER" id="PTHR33420">
    <property type="entry name" value="FIMBRIAL SUBUNIT ELFA-RELATED"/>
    <property type="match status" value="1"/>
</dbReference>
<dbReference type="STRING" id="500637.PROVRUST_08084"/>
<sequence length="195" mass="20673">MFSGDSTQITNNFEGDFYMKKTLIAIILGSGAFMAANASANTGTINFNGKVTSATCDLAPSVNGTQVSAIDLGTATLTTDANAVEFQLKPTDSNSDCLTKTSARIEWSGPMDSNGFTNTAQTNAAQGFYMNLRATNATTGNGAANIKDTYTVIDYNHTAAISSFNYTAQLKRNTRAQQTQAGLFNTEASFVVTYL</sequence>
<dbReference type="GO" id="GO:0009289">
    <property type="term" value="C:pilus"/>
    <property type="evidence" value="ECO:0007669"/>
    <property type="project" value="UniProtKB-SubCell"/>
</dbReference>
<comment type="subcellular location">
    <subcellularLocation>
        <location evidence="1">Fimbrium</location>
    </subcellularLocation>
</comment>
<dbReference type="EMBL" id="ABXV02000046">
    <property type="protein sequence ID" value="EFB70911.1"/>
    <property type="molecule type" value="Genomic_DNA"/>
</dbReference>
<comment type="similarity">
    <text evidence="2">Belongs to the fimbrial protein family.</text>
</comment>
<proteinExistence type="inferred from homology"/>
<dbReference type="AlphaFoldDB" id="D1P764"/>
<dbReference type="GO" id="GO:0043709">
    <property type="term" value="P:cell adhesion involved in single-species biofilm formation"/>
    <property type="evidence" value="ECO:0007669"/>
    <property type="project" value="TreeGrafter"/>
</dbReference>
<keyword evidence="3" id="KW-0732">Signal</keyword>
<evidence type="ECO:0000256" key="4">
    <source>
        <dbReference type="ARBA" id="ARBA00023263"/>
    </source>
</evidence>
<evidence type="ECO:0000256" key="2">
    <source>
        <dbReference type="ARBA" id="ARBA00006671"/>
    </source>
</evidence>
<dbReference type="Gene3D" id="2.60.40.1090">
    <property type="entry name" value="Fimbrial-type adhesion domain"/>
    <property type="match status" value="1"/>
</dbReference>
<dbReference type="SUPFAM" id="SSF49401">
    <property type="entry name" value="Bacterial adhesins"/>
    <property type="match status" value="1"/>
</dbReference>
<evidence type="ECO:0000313" key="5">
    <source>
        <dbReference type="EMBL" id="EFB70911.1"/>
    </source>
</evidence>
<dbReference type="InterPro" id="IPR008966">
    <property type="entry name" value="Adhesion_dom_sf"/>
</dbReference>
<dbReference type="eggNOG" id="COG3539">
    <property type="taxonomic scope" value="Bacteria"/>
</dbReference>
<dbReference type="InterPro" id="IPR050263">
    <property type="entry name" value="Bact_Fimbrial_Adh_Pro"/>
</dbReference>
<keyword evidence="6" id="KW-1185">Reference proteome</keyword>
<evidence type="ECO:0000313" key="6">
    <source>
        <dbReference type="Proteomes" id="UP000005512"/>
    </source>
</evidence>
<evidence type="ECO:0000256" key="1">
    <source>
        <dbReference type="ARBA" id="ARBA00004561"/>
    </source>
</evidence>
<reference evidence="5" key="1">
    <citation type="submission" date="2009-12" db="EMBL/GenBank/DDBJ databases">
        <authorList>
            <person name="Weinstock G."/>
            <person name="Sodergren E."/>
            <person name="Clifton S."/>
            <person name="Fulton L."/>
            <person name="Fulton B."/>
            <person name="Courtney L."/>
            <person name="Fronick C."/>
            <person name="Harrison M."/>
            <person name="Strong C."/>
            <person name="Farmer C."/>
            <person name="Delahaunty K."/>
            <person name="Markovic C."/>
            <person name="Hall O."/>
            <person name="Minx P."/>
            <person name="Tomlinson C."/>
            <person name="Mitreva M."/>
            <person name="Nelson J."/>
            <person name="Hou S."/>
            <person name="Wollam A."/>
            <person name="Pepin K.H."/>
            <person name="Johnson M."/>
            <person name="Bhonagiri V."/>
            <person name="Nash W.E."/>
            <person name="Warren W."/>
            <person name="Chinwalla A."/>
            <person name="Mardis E.R."/>
            <person name="Wilson R.K."/>
        </authorList>
    </citation>
    <scope>NUCLEOTIDE SEQUENCE [LARGE SCALE GENOMIC DNA]</scope>
    <source>
        <strain evidence="5">DSM 4541</strain>
    </source>
</reference>
<comment type="caution">
    <text evidence="5">The sequence shown here is derived from an EMBL/GenBank/DDBJ whole genome shotgun (WGS) entry which is preliminary data.</text>
</comment>